<feature type="compositionally biased region" description="Polar residues" evidence="1">
    <location>
        <begin position="444"/>
        <end position="455"/>
    </location>
</feature>
<reference evidence="2 3" key="1">
    <citation type="submission" date="2018-06" db="EMBL/GenBank/DDBJ databases">
        <title>Lujinxingia sediminis gen. nov. sp. nov., a new facultative anaerobic member of the class Deltaproteobacteria, and proposal of Lujinxingaceae fam. nov.</title>
        <authorList>
            <person name="Guo L.-Y."/>
            <person name="Li C.-M."/>
            <person name="Wang S."/>
            <person name="Du Z.-J."/>
        </authorList>
    </citation>
    <scope>NUCLEOTIDE SEQUENCE [LARGE SCALE GENOMIC DNA]</scope>
    <source>
        <strain evidence="2 3">FA350</strain>
    </source>
</reference>
<feature type="region of interest" description="Disordered" evidence="1">
    <location>
        <begin position="442"/>
        <end position="464"/>
    </location>
</feature>
<evidence type="ECO:0000313" key="3">
    <source>
        <dbReference type="Proteomes" id="UP000249799"/>
    </source>
</evidence>
<sequence length="541" mass="57958">MNRIQAPKIEVQASNPTLRNLMRDAIKEAGLELQPTAASPVIGGAGAALADLLLFDAEGPDDALESRLQDYLDAGGAVLFCGLRNSRDRYPDAQWLERPFSPAILQGKLLEMLELDQLPRDTTEASDATLPEDSSSDTKRLTINETIVLEEALGLEKGKISDELSLDEPAAEPADAVLSRGVVAGGEMMGAVRRRPIDPADLQADASLVAALKSDAAASGLRSMGANATLPDVPAVKRASVQERAPARPTPPPRPGSDVGSGPARRVGSAPERGAYTQVSGVSVAPQFEPKLRGAAALLAGAWAQIGCSAREDDRREHIEKVMRATFARGLQAGEAQVLRIPAAPSFSGSLAVLSLVDLLATIRDRTLRGRLELAIGAEYFVLYVDAQALDEVENLTGNDEQLLLDILAKMGCLVRADYDALSQSLSDPLAPPLRMQLRERRVVSTTQATPQTPTDETRPLVDEDDLREARRLRTLHLFRKIRHAERTAAQPGSFAFMEILASGNHAWPFAALGLNVDELLKSARREDSTVGGGPSESGLY</sequence>
<keyword evidence="3" id="KW-1185">Reference proteome</keyword>
<dbReference type="RefSeq" id="WP_111333120.1">
    <property type="nucleotide sequence ID" value="NZ_CP030032.1"/>
</dbReference>
<accession>A0A2Z4FIV9</accession>
<dbReference type="OrthoDB" id="5484833at2"/>
<protein>
    <submittedName>
        <fullName evidence="2">Uncharacterized protein</fullName>
    </submittedName>
</protein>
<proteinExistence type="predicted"/>
<evidence type="ECO:0000313" key="2">
    <source>
        <dbReference type="EMBL" id="AWV88991.1"/>
    </source>
</evidence>
<gene>
    <name evidence="2" type="ORF">DN745_06405</name>
</gene>
<feature type="region of interest" description="Disordered" evidence="1">
    <location>
        <begin position="233"/>
        <end position="273"/>
    </location>
</feature>
<dbReference type="KEGG" id="bsed:DN745_06405"/>
<dbReference type="Proteomes" id="UP000249799">
    <property type="component" value="Chromosome"/>
</dbReference>
<dbReference type="AlphaFoldDB" id="A0A2Z4FIV9"/>
<dbReference type="EMBL" id="CP030032">
    <property type="protein sequence ID" value="AWV88991.1"/>
    <property type="molecule type" value="Genomic_DNA"/>
</dbReference>
<name>A0A2Z4FIV9_9DELT</name>
<organism evidence="2 3">
    <name type="scientific">Bradymonas sediminis</name>
    <dbReference type="NCBI Taxonomy" id="1548548"/>
    <lineage>
        <taxon>Bacteria</taxon>
        <taxon>Deltaproteobacteria</taxon>
        <taxon>Bradymonadales</taxon>
        <taxon>Bradymonadaceae</taxon>
        <taxon>Bradymonas</taxon>
    </lineage>
</organism>
<evidence type="ECO:0000256" key="1">
    <source>
        <dbReference type="SAM" id="MobiDB-lite"/>
    </source>
</evidence>